<dbReference type="PANTHER" id="PTHR39639:SF1">
    <property type="entry name" value="DUF262 DOMAIN-CONTAINING PROTEIN"/>
    <property type="match status" value="1"/>
</dbReference>
<protein>
    <submittedName>
        <fullName evidence="2">DUF262 domain-containing protein</fullName>
    </submittedName>
</protein>
<feature type="domain" description="GmrSD restriction endonucleases N-terminal" evidence="1">
    <location>
        <begin position="34"/>
        <end position="179"/>
    </location>
</feature>
<reference evidence="2 3" key="1">
    <citation type="submission" date="2024-09" db="EMBL/GenBank/DDBJ databases">
        <authorList>
            <person name="Sun Q."/>
            <person name="Mori K."/>
        </authorList>
    </citation>
    <scope>NUCLEOTIDE SEQUENCE [LARGE SCALE GENOMIC DNA]</scope>
    <source>
        <strain evidence="2 3">CICC 11035S</strain>
    </source>
</reference>
<dbReference type="Pfam" id="PF03235">
    <property type="entry name" value="GmrSD_N"/>
    <property type="match status" value="1"/>
</dbReference>
<organism evidence="2 3">
    <name type="scientific">Novosphingobium clariflavum</name>
    <dbReference type="NCBI Taxonomy" id="2029884"/>
    <lineage>
        <taxon>Bacteria</taxon>
        <taxon>Pseudomonadati</taxon>
        <taxon>Pseudomonadota</taxon>
        <taxon>Alphaproteobacteria</taxon>
        <taxon>Sphingomonadales</taxon>
        <taxon>Sphingomonadaceae</taxon>
        <taxon>Novosphingobium</taxon>
    </lineage>
</organism>
<dbReference type="InterPro" id="IPR004919">
    <property type="entry name" value="GmrSD_N"/>
</dbReference>
<evidence type="ECO:0000313" key="2">
    <source>
        <dbReference type="EMBL" id="MFC0683181.1"/>
    </source>
</evidence>
<gene>
    <name evidence="2" type="ORF">ACFFF8_01095</name>
</gene>
<keyword evidence="3" id="KW-1185">Reference proteome</keyword>
<dbReference type="Proteomes" id="UP001589858">
    <property type="component" value="Unassembled WGS sequence"/>
</dbReference>
<dbReference type="EMBL" id="JBHLTM010000008">
    <property type="protein sequence ID" value="MFC0683181.1"/>
    <property type="molecule type" value="Genomic_DNA"/>
</dbReference>
<evidence type="ECO:0000313" key="3">
    <source>
        <dbReference type="Proteomes" id="UP001589858"/>
    </source>
</evidence>
<name>A0ABV6S1S3_9SPHN</name>
<dbReference type="RefSeq" id="WP_267220672.1">
    <property type="nucleotide sequence ID" value="NZ_JAPCWC010000007.1"/>
</dbReference>
<sequence length="264" mass="30167">MSQNLTEQLDREKRAVSYDVYDMTVRQLVDMVAGGEIDVAPDYQRRFVWDDTRESELVESIYLGIPVPSLYMAANRDGSWEVVDGVQRLSTLVHFCGGKDVRSRILRENPLKLTNLTKLTAFNGMTFEELPKSAQLGFTLRPVRVTTLNDKSDFAVRYDLFERLNTGGVKLHAQEIRNCVMRGGFRELLRELSSRPAFRAVVRIPSNEQQEAIYEECVLRYFAYLERYQAFEHSVVGFLNDYMIEHALAGPQAASIAGFDATFN</sequence>
<proteinExistence type="predicted"/>
<evidence type="ECO:0000259" key="1">
    <source>
        <dbReference type="Pfam" id="PF03235"/>
    </source>
</evidence>
<accession>A0ABV6S1S3</accession>
<comment type="caution">
    <text evidence="2">The sequence shown here is derived from an EMBL/GenBank/DDBJ whole genome shotgun (WGS) entry which is preliminary data.</text>
</comment>
<dbReference type="PANTHER" id="PTHR39639">
    <property type="entry name" value="CHROMOSOME 16, WHOLE GENOME SHOTGUN SEQUENCE"/>
    <property type="match status" value="1"/>
</dbReference>